<name>A0A9P8UJS4_9PEZI</name>
<dbReference type="Pfam" id="PF01284">
    <property type="entry name" value="MARVEL"/>
    <property type="match status" value="1"/>
</dbReference>
<dbReference type="PANTHER" id="PTHR37451">
    <property type="entry name" value="MARVEL DOMAIN"/>
    <property type="match status" value="1"/>
</dbReference>
<evidence type="ECO:0000256" key="5">
    <source>
        <dbReference type="SAM" id="MobiDB-lite"/>
    </source>
</evidence>
<dbReference type="AlphaFoldDB" id="A0A9P8UJS4"/>
<evidence type="ECO:0000256" key="2">
    <source>
        <dbReference type="ARBA" id="ARBA00022692"/>
    </source>
</evidence>
<dbReference type="Proteomes" id="UP000758603">
    <property type="component" value="Unassembled WGS sequence"/>
</dbReference>
<evidence type="ECO:0000256" key="3">
    <source>
        <dbReference type="ARBA" id="ARBA00022989"/>
    </source>
</evidence>
<feature type="domain" description="MARVEL" evidence="7">
    <location>
        <begin position="26"/>
        <end position="156"/>
    </location>
</feature>
<feature type="compositionally biased region" description="Low complexity" evidence="5">
    <location>
        <begin position="217"/>
        <end position="250"/>
    </location>
</feature>
<evidence type="ECO:0000256" key="6">
    <source>
        <dbReference type="SAM" id="Phobius"/>
    </source>
</evidence>
<organism evidence="8 9">
    <name type="scientific">Truncatella angustata</name>
    <dbReference type="NCBI Taxonomy" id="152316"/>
    <lineage>
        <taxon>Eukaryota</taxon>
        <taxon>Fungi</taxon>
        <taxon>Dikarya</taxon>
        <taxon>Ascomycota</taxon>
        <taxon>Pezizomycotina</taxon>
        <taxon>Sordariomycetes</taxon>
        <taxon>Xylariomycetidae</taxon>
        <taxon>Amphisphaeriales</taxon>
        <taxon>Sporocadaceae</taxon>
        <taxon>Truncatella</taxon>
    </lineage>
</organism>
<keyword evidence="4 6" id="KW-0472">Membrane</keyword>
<dbReference type="InterPro" id="IPR008253">
    <property type="entry name" value="Marvel"/>
</dbReference>
<comment type="subcellular location">
    <subcellularLocation>
        <location evidence="1">Membrane</location>
        <topology evidence="1">Multi-pass membrane protein</topology>
    </subcellularLocation>
</comment>
<accession>A0A9P8UJS4</accession>
<feature type="region of interest" description="Disordered" evidence="5">
    <location>
        <begin position="196"/>
        <end position="304"/>
    </location>
</feature>
<dbReference type="PANTHER" id="PTHR37451:SF4">
    <property type="entry name" value="MARVEL DOMAIN-CONTAINING PROTEIN"/>
    <property type="match status" value="1"/>
</dbReference>
<comment type="caution">
    <text evidence="8">The sequence shown here is derived from an EMBL/GenBank/DDBJ whole genome shotgun (WGS) entry which is preliminary data.</text>
</comment>
<keyword evidence="2 6" id="KW-0812">Transmembrane</keyword>
<feature type="compositionally biased region" description="Polar residues" evidence="5">
    <location>
        <begin position="286"/>
        <end position="304"/>
    </location>
</feature>
<dbReference type="OrthoDB" id="5325022at2759"/>
<evidence type="ECO:0000313" key="8">
    <source>
        <dbReference type="EMBL" id="KAH6653391.1"/>
    </source>
</evidence>
<evidence type="ECO:0000256" key="4">
    <source>
        <dbReference type="ARBA" id="ARBA00023136"/>
    </source>
</evidence>
<keyword evidence="3 6" id="KW-1133">Transmembrane helix</keyword>
<dbReference type="EMBL" id="JAGPXC010000005">
    <property type="protein sequence ID" value="KAH6653391.1"/>
    <property type="molecule type" value="Genomic_DNA"/>
</dbReference>
<keyword evidence="9" id="KW-1185">Reference proteome</keyword>
<protein>
    <recommendedName>
        <fullName evidence="7">MARVEL domain-containing protein</fullName>
    </recommendedName>
</protein>
<evidence type="ECO:0000259" key="7">
    <source>
        <dbReference type="Pfam" id="PF01284"/>
    </source>
</evidence>
<reference evidence="8" key="1">
    <citation type="journal article" date="2021" name="Nat. Commun.">
        <title>Genetic determinants of endophytism in the Arabidopsis root mycobiome.</title>
        <authorList>
            <person name="Mesny F."/>
            <person name="Miyauchi S."/>
            <person name="Thiergart T."/>
            <person name="Pickel B."/>
            <person name="Atanasova L."/>
            <person name="Karlsson M."/>
            <person name="Huettel B."/>
            <person name="Barry K.W."/>
            <person name="Haridas S."/>
            <person name="Chen C."/>
            <person name="Bauer D."/>
            <person name="Andreopoulos W."/>
            <person name="Pangilinan J."/>
            <person name="LaButti K."/>
            <person name="Riley R."/>
            <person name="Lipzen A."/>
            <person name="Clum A."/>
            <person name="Drula E."/>
            <person name="Henrissat B."/>
            <person name="Kohler A."/>
            <person name="Grigoriev I.V."/>
            <person name="Martin F.M."/>
            <person name="Hacquard S."/>
        </authorList>
    </citation>
    <scope>NUCLEOTIDE SEQUENCE</scope>
    <source>
        <strain evidence="8">MPI-SDFR-AT-0073</strain>
    </source>
</reference>
<feature type="transmembrane region" description="Helical" evidence="6">
    <location>
        <begin position="56"/>
        <end position="74"/>
    </location>
</feature>
<dbReference type="GO" id="GO:0016020">
    <property type="term" value="C:membrane"/>
    <property type="evidence" value="ECO:0007669"/>
    <property type="project" value="UniProtKB-SubCell"/>
</dbReference>
<evidence type="ECO:0000256" key="1">
    <source>
        <dbReference type="ARBA" id="ARBA00004141"/>
    </source>
</evidence>
<dbReference type="GeneID" id="70138106"/>
<feature type="transmembrane region" description="Helical" evidence="6">
    <location>
        <begin position="133"/>
        <end position="157"/>
    </location>
</feature>
<feature type="transmembrane region" description="Helical" evidence="6">
    <location>
        <begin position="86"/>
        <end position="113"/>
    </location>
</feature>
<feature type="transmembrane region" description="Helical" evidence="6">
    <location>
        <begin position="20"/>
        <end position="44"/>
    </location>
</feature>
<sequence>METPGKYLSQRAPGREHLPLYPKGFIAIRIVQLVLAVVVLGLTAYGVSQLAFDGDILSLFSALATLITCIYIIVAEFGAPALYNYWAVLSLDIFLVVFWLISFALLAAEIAPYASGYCTYYYCYSLSSAEKTYFAILAAAAGLGGAEFLAFLVSLVIHSVMLHRHRNAGLHCNPITSTSQPNPAVASAKVPASAEKPVEYSQGQPYPLQNLPAQGYTQQSNTVQNQSQAYPQQPYASSQQQYYPHQVPQQTPSPLSAQVTGGAVQQSGVENTRKDAESTYGHGAPENTQGPYETSGQPVQRPAQ</sequence>
<dbReference type="RefSeq" id="XP_045957668.1">
    <property type="nucleotide sequence ID" value="XM_046109215.1"/>
</dbReference>
<feature type="compositionally biased region" description="Polar residues" evidence="5">
    <location>
        <begin position="252"/>
        <end position="270"/>
    </location>
</feature>
<gene>
    <name evidence="8" type="ORF">BKA67DRAFT_692591</name>
</gene>
<proteinExistence type="predicted"/>
<evidence type="ECO:0000313" key="9">
    <source>
        <dbReference type="Proteomes" id="UP000758603"/>
    </source>
</evidence>